<dbReference type="EMBL" id="NEDP02001165">
    <property type="protein sequence ID" value="OWF54041.1"/>
    <property type="molecule type" value="Genomic_DNA"/>
</dbReference>
<dbReference type="Proteomes" id="UP000242188">
    <property type="component" value="Unassembled WGS sequence"/>
</dbReference>
<dbReference type="GO" id="GO:0008119">
    <property type="term" value="F:thiopurine S-methyltransferase activity"/>
    <property type="evidence" value="ECO:0007669"/>
    <property type="project" value="TreeGrafter"/>
</dbReference>
<accession>A0A210QZH2</accession>
<dbReference type="PANTHER" id="PTHR10259:SF11">
    <property type="entry name" value="THIOPURINE S-METHYLTRANSFERASE"/>
    <property type="match status" value="1"/>
</dbReference>
<dbReference type="PROSITE" id="PS51585">
    <property type="entry name" value="SAM_MT_TPMT"/>
    <property type="match status" value="1"/>
</dbReference>
<comment type="caution">
    <text evidence="4">The sequence shown here is derived from an EMBL/GenBank/DDBJ whole genome shotgun (WGS) entry which is preliminary data.</text>
</comment>
<keyword evidence="1 4" id="KW-0489">Methyltransferase</keyword>
<dbReference type="InterPro" id="IPR029063">
    <property type="entry name" value="SAM-dependent_MTases_sf"/>
</dbReference>
<dbReference type="SUPFAM" id="SSF53335">
    <property type="entry name" value="S-adenosyl-L-methionine-dependent methyltransferases"/>
    <property type="match status" value="1"/>
</dbReference>
<sequence length="233" mass="26539">MAAEGKDGTVPEEEYKPPDVKEYSEYWAKDTVFIKEANECLIQYQEKLLGDAKRLKVFVPLCGRAVELKYFAEMGHEVVGVEFAEIAIHQFFETFNITYETKPMEGPAGTLYTSTTENLTIRIFCCDFFEFGPHLENDFQAVWDAGSLYSLPTLQRGDYVKVIKSVMASTSKTLVMFDVPCLGDDVTTDDLQQMYGKEFTIEYLGYTKTQSKHYEQFGLEGFNMYFISSGDVA</sequence>
<keyword evidence="5" id="KW-1185">Reference proteome</keyword>
<protein>
    <submittedName>
        <fullName evidence="4">Thiopurine S-methyltransferase</fullName>
    </submittedName>
</protein>
<evidence type="ECO:0000256" key="3">
    <source>
        <dbReference type="ARBA" id="ARBA00022691"/>
    </source>
</evidence>
<gene>
    <name evidence="4" type="ORF">KP79_PYT15280</name>
</gene>
<evidence type="ECO:0000313" key="5">
    <source>
        <dbReference type="Proteomes" id="UP000242188"/>
    </source>
</evidence>
<proteinExistence type="predicted"/>
<keyword evidence="2 4" id="KW-0808">Transferase</keyword>
<dbReference type="AlphaFoldDB" id="A0A210QZH2"/>
<dbReference type="Gene3D" id="3.40.50.150">
    <property type="entry name" value="Vaccinia Virus protein VP39"/>
    <property type="match status" value="1"/>
</dbReference>
<dbReference type="STRING" id="6573.A0A210QZH2"/>
<dbReference type="Pfam" id="PF05724">
    <property type="entry name" value="TPMT"/>
    <property type="match status" value="1"/>
</dbReference>
<dbReference type="GO" id="GO:0032259">
    <property type="term" value="P:methylation"/>
    <property type="evidence" value="ECO:0007669"/>
    <property type="project" value="UniProtKB-KW"/>
</dbReference>
<evidence type="ECO:0000256" key="1">
    <source>
        <dbReference type="ARBA" id="ARBA00022603"/>
    </source>
</evidence>
<name>A0A210QZH2_MIZYE</name>
<organism evidence="4 5">
    <name type="scientific">Mizuhopecten yessoensis</name>
    <name type="common">Japanese scallop</name>
    <name type="synonym">Patinopecten yessoensis</name>
    <dbReference type="NCBI Taxonomy" id="6573"/>
    <lineage>
        <taxon>Eukaryota</taxon>
        <taxon>Metazoa</taxon>
        <taxon>Spiralia</taxon>
        <taxon>Lophotrochozoa</taxon>
        <taxon>Mollusca</taxon>
        <taxon>Bivalvia</taxon>
        <taxon>Autobranchia</taxon>
        <taxon>Pteriomorphia</taxon>
        <taxon>Pectinida</taxon>
        <taxon>Pectinoidea</taxon>
        <taxon>Pectinidae</taxon>
        <taxon>Mizuhopecten</taxon>
    </lineage>
</organism>
<evidence type="ECO:0000256" key="2">
    <source>
        <dbReference type="ARBA" id="ARBA00022679"/>
    </source>
</evidence>
<evidence type="ECO:0000313" key="4">
    <source>
        <dbReference type="EMBL" id="OWF54041.1"/>
    </source>
</evidence>
<reference evidence="4 5" key="1">
    <citation type="journal article" date="2017" name="Nat. Ecol. Evol.">
        <title>Scallop genome provides insights into evolution of bilaterian karyotype and development.</title>
        <authorList>
            <person name="Wang S."/>
            <person name="Zhang J."/>
            <person name="Jiao W."/>
            <person name="Li J."/>
            <person name="Xun X."/>
            <person name="Sun Y."/>
            <person name="Guo X."/>
            <person name="Huan P."/>
            <person name="Dong B."/>
            <person name="Zhang L."/>
            <person name="Hu X."/>
            <person name="Sun X."/>
            <person name="Wang J."/>
            <person name="Zhao C."/>
            <person name="Wang Y."/>
            <person name="Wang D."/>
            <person name="Huang X."/>
            <person name="Wang R."/>
            <person name="Lv J."/>
            <person name="Li Y."/>
            <person name="Zhang Z."/>
            <person name="Liu B."/>
            <person name="Lu W."/>
            <person name="Hui Y."/>
            <person name="Liang J."/>
            <person name="Zhou Z."/>
            <person name="Hou R."/>
            <person name="Li X."/>
            <person name="Liu Y."/>
            <person name="Li H."/>
            <person name="Ning X."/>
            <person name="Lin Y."/>
            <person name="Zhao L."/>
            <person name="Xing Q."/>
            <person name="Dou J."/>
            <person name="Li Y."/>
            <person name="Mao J."/>
            <person name="Guo H."/>
            <person name="Dou H."/>
            <person name="Li T."/>
            <person name="Mu C."/>
            <person name="Jiang W."/>
            <person name="Fu Q."/>
            <person name="Fu X."/>
            <person name="Miao Y."/>
            <person name="Liu J."/>
            <person name="Yu Q."/>
            <person name="Li R."/>
            <person name="Liao H."/>
            <person name="Li X."/>
            <person name="Kong Y."/>
            <person name="Jiang Z."/>
            <person name="Chourrout D."/>
            <person name="Li R."/>
            <person name="Bao Z."/>
        </authorList>
    </citation>
    <scope>NUCLEOTIDE SEQUENCE [LARGE SCALE GENOMIC DNA]</scope>
    <source>
        <strain evidence="4 5">PY_sf001</strain>
    </source>
</reference>
<dbReference type="InterPro" id="IPR008854">
    <property type="entry name" value="TPMT"/>
</dbReference>
<dbReference type="PANTHER" id="PTHR10259">
    <property type="entry name" value="THIOPURINE S-METHYLTRANSFERASE"/>
    <property type="match status" value="1"/>
</dbReference>
<dbReference type="OrthoDB" id="276151at2759"/>
<keyword evidence="3" id="KW-0949">S-adenosyl-L-methionine</keyword>